<dbReference type="PATRIC" id="fig|1244869.3.peg.620"/>
<dbReference type="RefSeq" id="WP_008614223.1">
    <property type="nucleotide sequence ID" value="NZ_AONQ01000005.1"/>
</dbReference>
<feature type="domain" description="DUF218" evidence="1">
    <location>
        <begin position="13"/>
        <end position="155"/>
    </location>
</feature>
<accession>M3AFL1</accession>
<proteinExistence type="predicted"/>
<protein>
    <recommendedName>
        <fullName evidence="1">DUF218 domain-containing protein</fullName>
    </recommendedName>
</protein>
<name>M3AFL1_9PROT</name>
<reference evidence="2 3" key="1">
    <citation type="journal article" date="2014" name="Genome Announc.">
        <title>Draft Genome Sequence of Magnetospirillum sp. Strain SO-1, a Freshwater Magnetotactic Bacterium Isolated from the Ol'khovka River, Russia.</title>
        <authorList>
            <person name="Grouzdev D.S."/>
            <person name="Dziuba M.V."/>
            <person name="Sukhacheva M.S."/>
            <person name="Mardanov A.V."/>
            <person name="Beletskiy A.V."/>
            <person name="Kuznetsov B.B."/>
            <person name="Skryabin K.G."/>
        </authorList>
    </citation>
    <scope>NUCLEOTIDE SEQUENCE [LARGE SCALE GENOMIC DNA]</scope>
    <source>
        <strain evidence="2 3">SO-1</strain>
    </source>
</reference>
<dbReference type="AlphaFoldDB" id="M3AFL1"/>
<dbReference type="InterPro" id="IPR014729">
    <property type="entry name" value="Rossmann-like_a/b/a_fold"/>
</dbReference>
<evidence type="ECO:0000313" key="2">
    <source>
        <dbReference type="EMBL" id="EME71364.1"/>
    </source>
</evidence>
<dbReference type="EMBL" id="AONQ01000005">
    <property type="protein sequence ID" value="EME71364.1"/>
    <property type="molecule type" value="Genomic_DNA"/>
</dbReference>
<dbReference type="Gene3D" id="3.40.50.620">
    <property type="entry name" value="HUPs"/>
    <property type="match status" value="1"/>
</dbReference>
<comment type="caution">
    <text evidence="2">The sequence shown here is derived from an EMBL/GenBank/DDBJ whole genome shotgun (WGS) entry which is preliminary data.</text>
</comment>
<organism evidence="2 3">
    <name type="scientific">Paramagnetospirillum caucaseum</name>
    <dbReference type="NCBI Taxonomy" id="1244869"/>
    <lineage>
        <taxon>Bacteria</taxon>
        <taxon>Pseudomonadati</taxon>
        <taxon>Pseudomonadota</taxon>
        <taxon>Alphaproteobacteria</taxon>
        <taxon>Rhodospirillales</taxon>
        <taxon>Magnetospirillaceae</taxon>
        <taxon>Paramagnetospirillum</taxon>
    </lineage>
</organism>
<evidence type="ECO:0000259" key="1">
    <source>
        <dbReference type="Pfam" id="PF02698"/>
    </source>
</evidence>
<dbReference type="InterPro" id="IPR051599">
    <property type="entry name" value="Cell_Envelope_Assoc"/>
</dbReference>
<dbReference type="Proteomes" id="UP000011744">
    <property type="component" value="Unassembled WGS sequence"/>
</dbReference>
<dbReference type="GO" id="GO:0005886">
    <property type="term" value="C:plasma membrane"/>
    <property type="evidence" value="ECO:0007669"/>
    <property type="project" value="TreeGrafter"/>
</dbReference>
<dbReference type="eggNOG" id="COG1434">
    <property type="taxonomic scope" value="Bacteria"/>
</dbReference>
<dbReference type="PANTHER" id="PTHR30336:SF20">
    <property type="entry name" value="DUF218 DOMAIN-CONTAINING PROTEIN"/>
    <property type="match status" value="1"/>
</dbReference>
<gene>
    <name evidence="2" type="ORF">H261_03108</name>
</gene>
<dbReference type="Pfam" id="PF02698">
    <property type="entry name" value="DUF218"/>
    <property type="match status" value="1"/>
</dbReference>
<dbReference type="STRING" id="1244869.H261_03108"/>
<dbReference type="InterPro" id="IPR003848">
    <property type="entry name" value="DUF218"/>
</dbReference>
<dbReference type="PANTHER" id="PTHR30336">
    <property type="entry name" value="INNER MEMBRANE PROTEIN, PROBABLE PERMEASE"/>
    <property type="match status" value="1"/>
</dbReference>
<evidence type="ECO:0000313" key="3">
    <source>
        <dbReference type="Proteomes" id="UP000011744"/>
    </source>
</evidence>
<keyword evidence="3" id="KW-1185">Reference proteome</keyword>
<dbReference type="CDD" id="cd06259">
    <property type="entry name" value="YdcF-like"/>
    <property type="match status" value="1"/>
</dbReference>
<sequence>MMSAASPPVDRFDAAIVLGAMVRPNGSPSPALARRVAHGVRLAQQGRVDHLVMSGGAVRHPTPEAHVMRGLALAAGMAAERLHVEDASLNTIGNALLSRRLVEERGWRRLLVVTDACHMARSLYVFHRLGLAVRPAPAWPETGPGAEWYIAWLREALALPWTIIRVERLKFTRRHLY</sequence>